<evidence type="ECO:0000256" key="1">
    <source>
        <dbReference type="SAM" id="Phobius"/>
    </source>
</evidence>
<evidence type="ECO:0000313" key="3">
    <source>
        <dbReference type="Proteomes" id="UP001157133"/>
    </source>
</evidence>
<comment type="caution">
    <text evidence="2">The sequence shown here is derived from an EMBL/GenBank/DDBJ whole genome shotgun (WGS) entry which is preliminary data.</text>
</comment>
<feature type="transmembrane region" description="Helical" evidence="1">
    <location>
        <begin position="65"/>
        <end position="82"/>
    </location>
</feature>
<organism evidence="2 3">
    <name type="scientific">Thalassotalea eurytherma</name>
    <dbReference type="NCBI Taxonomy" id="1144278"/>
    <lineage>
        <taxon>Bacteria</taxon>
        <taxon>Pseudomonadati</taxon>
        <taxon>Pseudomonadota</taxon>
        <taxon>Gammaproteobacteria</taxon>
        <taxon>Alteromonadales</taxon>
        <taxon>Colwelliaceae</taxon>
        <taxon>Thalassotalea</taxon>
    </lineage>
</organism>
<dbReference type="Proteomes" id="UP001157133">
    <property type="component" value="Unassembled WGS sequence"/>
</dbReference>
<gene>
    <name evidence="2" type="ORF">theurythT_11550</name>
</gene>
<name>A0ABQ6H0I0_9GAMM</name>
<feature type="transmembrane region" description="Helical" evidence="1">
    <location>
        <begin position="35"/>
        <end position="53"/>
    </location>
</feature>
<dbReference type="EMBL" id="BSSU01000005">
    <property type="protein sequence ID" value="GLX81703.1"/>
    <property type="molecule type" value="Genomic_DNA"/>
</dbReference>
<keyword evidence="3" id="KW-1185">Reference proteome</keyword>
<keyword evidence="1" id="KW-0472">Membrane</keyword>
<evidence type="ECO:0000313" key="2">
    <source>
        <dbReference type="EMBL" id="GLX81703.1"/>
    </source>
</evidence>
<reference evidence="2 3" key="1">
    <citation type="submission" date="2023-03" db="EMBL/GenBank/DDBJ databases">
        <title>Draft genome sequence of Thalassotalea eurytherma JCM 18482T.</title>
        <authorList>
            <person name="Sawabe T."/>
        </authorList>
    </citation>
    <scope>NUCLEOTIDE SEQUENCE [LARGE SCALE GENOMIC DNA]</scope>
    <source>
        <strain evidence="2 3">JCM 18482</strain>
    </source>
</reference>
<keyword evidence="1" id="KW-0812">Transmembrane</keyword>
<keyword evidence="1" id="KW-1133">Transmembrane helix</keyword>
<protein>
    <submittedName>
        <fullName evidence="2">Uncharacterized protein</fullName>
    </submittedName>
</protein>
<accession>A0ABQ6H0I0</accession>
<sequence>MSLIILLVCSIIIICIEESKRKSPQPIAQRLKLATLQIVFTVVMILVILYFFSEIIGASTQQIEIIGAIACMISIIVCAYAFRRK</sequence>
<proteinExistence type="predicted"/>